<dbReference type="InterPro" id="IPR000897">
    <property type="entry name" value="SRP54_GTPase_dom"/>
</dbReference>
<organism evidence="9 10">
    <name type="scientific">Chara braunii</name>
    <name type="common">Braun's stonewort</name>
    <dbReference type="NCBI Taxonomy" id="69332"/>
    <lineage>
        <taxon>Eukaryota</taxon>
        <taxon>Viridiplantae</taxon>
        <taxon>Streptophyta</taxon>
        <taxon>Charophyceae</taxon>
        <taxon>Charales</taxon>
        <taxon>Characeae</taxon>
        <taxon>Chara</taxon>
    </lineage>
</organism>
<dbReference type="InterPro" id="IPR043502">
    <property type="entry name" value="DNA/RNA_pol_sf"/>
</dbReference>
<dbReference type="InterPro" id="IPR043128">
    <property type="entry name" value="Rev_trsase/Diguanyl_cyclase"/>
</dbReference>
<dbReference type="Gene3D" id="3.30.70.270">
    <property type="match status" value="2"/>
</dbReference>
<feature type="compositionally biased region" description="Basic and acidic residues" evidence="7">
    <location>
        <begin position="47"/>
        <end position="75"/>
    </location>
</feature>
<dbReference type="CDD" id="cd17874">
    <property type="entry name" value="FtsY"/>
    <property type="match status" value="1"/>
</dbReference>
<dbReference type="Proteomes" id="UP000265515">
    <property type="component" value="Unassembled WGS sequence"/>
</dbReference>
<feature type="region of interest" description="Disordered" evidence="7">
    <location>
        <begin position="47"/>
        <end position="118"/>
    </location>
</feature>
<dbReference type="Gene3D" id="3.10.20.370">
    <property type="match status" value="1"/>
</dbReference>
<dbReference type="SUPFAM" id="SSF47364">
    <property type="entry name" value="Domain of the SRP/SRP receptor G-proteins"/>
    <property type="match status" value="1"/>
</dbReference>
<dbReference type="SMART" id="SM00962">
    <property type="entry name" value="SRP54"/>
    <property type="match status" value="1"/>
</dbReference>
<keyword evidence="6" id="KW-0675">Receptor</keyword>
<dbReference type="Pfam" id="PF00078">
    <property type="entry name" value="RVT_1"/>
    <property type="match status" value="1"/>
</dbReference>
<dbReference type="PANTHER" id="PTHR43134">
    <property type="entry name" value="SIGNAL RECOGNITION PARTICLE RECEPTOR SUBUNIT ALPHA"/>
    <property type="match status" value="1"/>
</dbReference>
<dbReference type="Pfam" id="PF00448">
    <property type="entry name" value="SRP54"/>
    <property type="match status" value="1"/>
</dbReference>
<dbReference type="InterPro" id="IPR042101">
    <property type="entry name" value="SRP54_N_sf"/>
</dbReference>
<dbReference type="CDD" id="cd09274">
    <property type="entry name" value="RNase_HI_RT_Ty3"/>
    <property type="match status" value="1"/>
</dbReference>
<dbReference type="FunFam" id="3.40.50.300:FF:000053">
    <property type="entry name" value="Signal recognition particle receptor FtsY"/>
    <property type="match status" value="1"/>
</dbReference>
<dbReference type="NCBIfam" id="TIGR00064">
    <property type="entry name" value="ftsY"/>
    <property type="match status" value="1"/>
</dbReference>
<feature type="compositionally biased region" description="Acidic residues" evidence="7">
    <location>
        <begin position="183"/>
        <end position="201"/>
    </location>
</feature>
<keyword evidence="5" id="KW-0472">Membrane</keyword>
<evidence type="ECO:0000256" key="3">
    <source>
        <dbReference type="ARBA" id="ARBA00022741"/>
    </source>
</evidence>
<dbReference type="SMART" id="SM00963">
    <property type="entry name" value="SRP54_N"/>
    <property type="match status" value="1"/>
</dbReference>
<dbReference type="EMBL" id="BFEA01000142">
    <property type="protein sequence ID" value="GBG71194.1"/>
    <property type="molecule type" value="Genomic_DNA"/>
</dbReference>
<dbReference type="Pfam" id="PF17919">
    <property type="entry name" value="RT_RNaseH_2"/>
    <property type="match status" value="1"/>
</dbReference>
<dbReference type="GO" id="GO:0005525">
    <property type="term" value="F:GTP binding"/>
    <property type="evidence" value="ECO:0007669"/>
    <property type="project" value="UniProtKB-KW"/>
</dbReference>
<dbReference type="SMART" id="SM00382">
    <property type="entry name" value="AAA"/>
    <property type="match status" value="1"/>
</dbReference>
<gene>
    <name evidence="9" type="ORF">CBR_g8497</name>
</gene>
<keyword evidence="4" id="KW-0342">GTP-binding</keyword>
<keyword evidence="3" id="KW-0547">Nucleotide-binding</keyword>
<name>A0A388KMA8_CHABU</name>
<dbReference type="GO" id="GO:0003924">
    <property type="term" value="F:GTPase activity"/>
    <property type="evidence" value="ECO:0007669"/>
    <property type="project" value="TreeGrafter"/>
</dbReference>
<dbReference type="InterPro" id="IPR027417">
    <property type="entry name" value="P-loop_NTPase"/>
</dbReference>
<dbReference type="InterPro" id="IPR003593">
    <property type="entry name" value="AAA+_ATPase"/>
</dbReference>
<evidence type="ECO:0000256" key="6">
    <source>
        <dbReference type="ARBA" id="ARBA00023170"/>
    </source>
</evidence>
<dbReference type="InterPro" id="IPR041577">
    <property type="entry name" value="RT_RNaseH_2"/>
</dbReference>
<accession>A0A388KMA8</accession>
<keyword evidence="10" id="KW-1185">Reference proteome</keyword>
<dbReference type="OrthoDB" id="2013610at2759"/>
<feature type="domain" description="SRP54-type proteins GTP-binding" evidence="8">
    <location>
        <begin position="934"/>
        <end position="947"/>
    </location>
</feature>
<evidence type="ECO:0000256" key="5">
    <source>
        <dbReference type="ARBA" id="ARBA00023136"/>
    </source>
</evidence>
<dbReference type="GO" id="GO:0006614">
    <property type="term" value="P:SRP-dependent cotranslational protein targeting to membrane"/>
    <property type="evidence" value="ECO:0007669"/>
    <property type="project" value="InterPro"/>
</dbReference>
<evidence type="ECO:0000313" key="10">
    <source>
        <dbReference type="Proteomes" id="UP000265515"/>
    </source>
</evidence>
<feature type="region of interest" description="Disordered" evidence="7">
    <location>
        <begin position="160"/>
        <end position="212"/>
    </location>
</feature>
<dbReference type="GO" id="GO:0005737">
    <property type="term" value="C:cytoplasm"/>
    <property type="evidence" value="ECO:0007669"/>
    <property type="project" value="UniProtKB-ARBA"/>
</dbReference>
<evidence type="ECO:0000256" key="4">
    <source>
        <dbReference type="ARBA" id="ARBA00023134"/>
    </source>
</evidence>
<evidence type="ECO:0000313" key="9">
    <source>
        <dbReference type="EMBL" id="GBG71194.1"/>
    </source>
</evidence>
<dbReference type="PANTHER" id="PTHR43134:SF7">
    <property type="entry name" value="CELL DIVISION PROTEIN FTSY HOMOLOG, CHLOROPLASTIC"/>
    <property type="match status" value="1"/>
</dbReference>
<dbReference type="Gene3D" id="3.40.50.300">
    <property type="entry name" value="P-loop containing nucleotide triphosphate hydrolases"/>
    <property type="match status" value="1"/>
</dbReference>
<dbReference type="STRING" id="69332.A0A388KMA8"/>
<comment type="similarity">
    <text evidence="2">Belongs to the GTP-binding SRP family.</text>
</comment>
<comment type="caution">
    <text evidence="9">The sequence shown here is derived from an EMBL/GenBank/DDBJ whole genome shotgun (WGS) entry which is preliminary data.</text>
</comment>
<dbReference type="Gene3D" id="1.20.120.140">
    <property type="entry name" value="Signal recognition particle SRP54, nucleotide-binding domain"/>
    <property type="match status" value="1"/>
</dbReference>
<dbReference type="InterPro" id="IPR036225">
    <property type="entry name" value="SRP/SRP_N"/>
</dbReference>
<dbReference type="GO" id="GO:0016020">
    <property type="term" value="C:membrane"/>
    <property type="evidence" value="ECO:0007669"/>
    <property type="project" value="UniProtKB-SubCell"/>
</dbReference>
<dbReference type="SUPFAM" id="SSF56672">
    <property type="entry name" value="DNA/RNA polymerases"/>
    <property type="match status" value="1"/>
</dbReference>
<evidence type="ECO:0000259" key="8">
    <source>
        <dbReference type="PROSITE" id="PS00300"/>
    </source>
</evidence>
<dbReference type="Pfam" id="PF02881">
    <property type="entry name" value="SRP54_N"/>
    <property type="match status" value="1"/>
</dbReference>
<evidence type="ECO:0000256" key="7">
    <source>
        <dbReference type="SAM" id="MobiDB-lite"/>
    </source>
</evidence>
<reference evidence="9 10" key="1">
    <citation type="journal article" date="2018" name="Cell">
        <title>The Chara Genome: Secondary Complexity and Implications for Plant Terrestrialization.</title>
        <authorList>
            <person name="Nishiyama T."/>
            <person name="Sakayama H."/>
            <person name="Vries J.D."/>
            <person name="Buschmann H."/>
            <person name="Saint-Marcoux D."/>
            <person name="Ullrich K.K."/>
            <person name="Haas F.B."/>
            <person name="Vanderstraeten L."/>
            <person name="Becker D."/>
            <person name="Lang D."/>
            <person name="Vosolsobe S."/>
            <person name="Rombauts S."/>
            <person name="Wilhelmsson P.K.I."/>
            <person name="Janitza P."/>
            <person name="Kern R."/>
            <person name="Heyl A."/>
            <person name="Rumpler F."/>
            <person name="Villalobos L.I.A.C."/>
            <person name="Clay J.M."/>
            <person name="Skokan R."/>
            <person name="Toyoda A."/>
            <person name="Suzuki Y."/>
            <person name="Kagoshima H."/>
            <person name="Schijlen E."/>
            <person name="Tajeshwar N."/>
            <person name="Catarino B."/>
            <person name="Hetherington A.J."/>
            <person name="Saltykova A."/>
            <person name="Bonnot C."/>
            <person name="Breuninger H."/>
            <person name="Symeonidi A."/>
            <person name="Radhakrishnan G.V."/>
            <person name="Van Nieuwerburgh F."/>
            <person name="Deforce D."/>
            <person name="Chang C."/>
            <person name="Karol K.G."/>
            <person name="Hedrich R."/>
            <person name="Ulvskov P."/>
            <person name="Glockner G."/>
            <person name="Delwiche C.F."/>
            <person name="Petrasek J."/>
            <person name="Van de Peer Y."/>
            <person name="Friml J."/>
            <person name="Beilby M."/>
            <person name="Dolan L."/>
            <person name="Kohara Y."/>
            <person name="Sugano S."/>
            <person name="Fujiyama A."/>
            <person name="Delaux P.-M."/>
            <person name="Quint M."/>
            <person name="TheiBen G."/>
            <person name="Hagemann M."/>
            <person name="Harholt J."/>
            <person name="Dunand C."/>
            <person name="Zachgo S."/>
            <person name="Langdale J."/>
            <person name="Maumus F."/>
            <person name="Straeten D.V.D."/>
            <person name="Gould S.B."/>
            <person name="Rensing S.A."/>
        </authorList>
    </citation>
    <scope>NUCLEOTIDE SEQUENCE [LARGE SCALE GENOMIC DNA]</scope>
    <source>
        <strain evidence="9 10">S276</strain>
    </source>
</reference>
<dbReference type="Pfam" id="PF17921">
    <property type="entry name" value="Integrase_H2C2"/>
    <property type="match status" value="1"/>
</dbReference>
<protein>
    <recommendedName>
        <fullName evidence="8">SRP54-type proteins GTP-binding domain-containing protein</fullName>
    </recommendedName>
</protein>
<dbReference type="PROSITE" id="PS00300">
    <property type="entry name" value="SRP54"/>
    <property type="match status" value="1"/>
</dbReference>
<dbReference type="AlphaFoldDB" id="A0A388KMA8"/>
<dbReference type="InterPro" id="IPR041588">
    <property type="entry name" value="Integrase_H2C2"/>
</dbReference>
<evidence type="ECO:0000256" key="2">
    <source>
        <dbReference type="ARBA" id="ARBA00008531"/>
    </source>
</evidence>
<proteinExistence type="inferred from homology"/>
<dbReference type="Gene3D" id="1.10.340.70">
    <property type="match status" value="1"/>
</dbReference>
<dbReference type="SUPFAM" id="SSF52540">
    <property type="entry name" value="P-loop containing nucleoside triphosphate hydrolases"/>
    <property type="match status" value="1"/>
</dbReference>
<comment type="subcellular location">
    <subcellularLocation>
        <location evidence="1">Membrane</location>
        <topology evidence="1">Peripheral membrane protein</topology>
    </subcellularLocation>
</comment>
<dbReference type="Gramene" id="GBG71194">
    <property type="protein sequence ID" value="GBG71194"/>
    <property type="gene ID" value="CBR_g8497"/>
</dbReference>
<dbReference type="InterPro" id="IPR004390">
    <property type="entry name" value="SR_rcpt_FtsY"/>
</dbReference>
<dbReference type="InterPro" id="IPR000477">
    <property type="entry name" value="RT_dom"/>
</dbReference>
<sequence>MISAWFMADLKEDHAWFMADLKEEIFKLQREMDKVLMTLEQLTMKAADKKSMQHDKNDGSTKRSEVAAEEPKAKEPVTASELKSIIDKALRPDLQSAKQGGQRKRQTRKQVLAEQDRRQLKTKDLCKMHDIKYKDKPQAISQLRRVPGLIAYNERDFNRDSDLETQINPDPDNIRIGSSTDEKTEEEEESSESSEEDDDSSDTSSSTEDLSGRPGLDKFMAVYLDDILVFSRTAREHAEHLALVLQLLHDSQYKINREKSSFGVPSVIYLGNEIFGDGMAPEAAKIAAIQEWPQPQTVRDVRSFMDLASYYRKFVRNFSAVAAPLINLTKKDTPFLWSLPCQLAFTQLKKALTRAPVPKLADPTLPFILTTDVSQDGIGAVLQQDYGNGLRPVEFKSKKIKTQKLQDSTYEKELYALVCALKHWKHFLPGRHFKIFFYHSTLQWMKSQGELNDKLARYIQFIDIFDFELKHKKGCYNKVADGLSRRPDSFALISSTHSFGEETRQTIARLLPQDPTYGPIVRNLQANPNPEPGYALSLDLLYTYSWGEEHLCISQDRRLRTLLMSECHDARDRFGFLKSYATLSQRFFWREMRSDLLHYIETCELCHKNKVQRRPPLGLLKPLLIPDGLAESVSIDFTDLGKATPRGMRQEKAKSDIERLFSGVSKTRDNLALVDELLTYWNLSDSESTLEELEDALLVADFGPRTTLKITDKIREEVRTGNLKTGAEIKAALKQTILDLLTQKEVASTELNLGGSHPGVIMVVGVNGGGKTTTIGKLAHRLKNGGAKILMAAGDTFRAAAGEQLEVWAARTGSDIVQAEGPKTRPGSVLSRAVRKALDDGDVDIVLADTSGRLHTNFDLMEELKGCKRAITRAMPSAPHEVLLVLDGTTGLNMLPQAREFNQVVGVTGFVLTKLDGTARGGCVVSVVDELRIPVKFVGVGEGLDDLQPFDAQAFVDALFPS</sequence>
<dbReference type="GO" id="GO:0005047">
    <property type="term" value="F:signal recognition particle binding"/>
    <property type="evidence" value="ECO:0007669"/>
    <property type="project" value="TreeGrafter"/>
</dbReference>
<evidence type="ECO:0000256" key="1">
    <source>
        <dbReference type="ARBA" id="ARBA00004170"/>
    </source>
</evidence>
<dbReference type="InterPro" id="IPR013822">
    <property type="entry name" value="Signal_recog_particl_SRP54_hlx"/>
</dbReference>
<dbReference type="FunFam" id="3.30.70.270:FF:000020">
    <property type="entry name" value="Transposon Tf2-6 polyprotein-like Protein"/>
    <property type="match status" value="1"/>
</dbReference>